<proteinExistence type="predicted"/>
<gene>
    <name evidence="2" type="ORF">EOD73_11020</name>
</gene>
<evidence type="ECO:0000313" key="3">
    <source>
        <dbReference type="Proteomes" id="UP000288587"/>
    </source>
</evidence>
<dbReference type="InterPro" id="IPR007076">
    <property type="entry name" value="TfoX_N"/>
</dbReference>
<dbReference type="PANTHER" id="PTHR36121:SF1">
    <property type="entry name" value="PROTEIN SXY"/>
    <property type="match status" value="1"/>
</dbReference>
<evidence type="ECO:0000259" key="1">
    <source>
        <dbReference type="Pfam" id="PF04993"/>
    </source>
</evidence>
<evidence type="ECO:0000313" key="2">
    <source>
        <dbReference type="EMBL" id="RVT84663.1"/>
    </source>
</evidence>
<dbReference type="RefSeq" id="WP_127683063.1">
    <property type="nucleotide sequence ID" value="NZ_SACM01000003.1"/>
</dbReference>
<accession>A0A3S3T6W0</accession>
<feature type="domain" description="TfoX N-terminal" evidence="1">
    <location>
        <begin position="13"/>
        <end position="106"/>
    </location>
</feature>
<dbReference type="SUPFAM" id="SSF159894">
    <property type="entry name" value="YgaC/TfoX-N like"/>
    <property type="match status" value="1"/>
</dbReference>
<keyword evidence="3" id="KW-1185">Reference proteome</keyword>
<dbReference type="InterPro" id="IPR047525">
    <property type="entry name" value="TfoX-like"/>
</dbReference>
<comment type="caution">
    <text evidence="2">The sequence shown here is derived from an EMBL/GenBank/DDBJ whole genome shotgun (WGS) entry which is preliminary data.</text>
</comment>
<dbReference type="AlphaFoldDB" id="A0A3S3T6W0"/>
<dbReference type="Pfam" id="PF04993">
    <property type="entry name" value="TfoX_N"/>
    <property type="match status" value="1"/>
</dbReference>
<name>A0A3S3T6W0_9BURK</name>
<sequence>MRATDPFALHCLELLAPLGRPRAKAMFGGVGLYVDDLFIALLADDRLYLKTNAQTQTAFEAAGCEPFRYTMKDGREMTMGYWTAPDEALESPEAMRPWARRAMEAALIAANAKPARPRRTR</sequence>
<organism evidence="2 3">
    <name type="scientific">Inhella crocodyli</name>
    <dbReference type="NCBI Taxonomy" id="2499851"/>
    <lineage>
        <taxon>Bacteria</taxon>
        <taxon>Pseudomonadati</taxon>
        <taxon>Pseudomonadota</taxon>
        <taxon>Betaproteobacteria</taxon>
        <taxon>Burkholderiales</taxon>
        <taxon>Sphaerotilaceae</taxon>
        <taxon>Inhella</taxon>
    </lineage>
</organism>
<dbReference type="PANTHER" id="PTHR36121">
    <property type="entry name" value="PROTEIN SXY"/>
    <property type="match status" value="1"/>
</dbReference>
<protein>
    <submittedName>
        <fullName evidence="2">TfoX family protein</fullName>
    </submittedName>
</protein>
<dbReference type="EMBL" id="SACM01000003">
    <property type="protein sequence ID" value="RVT84663.1"/>
    <property type="molecule type" value="Genomic_DNA"/>
</dbReference>
<dbReference type="Gene3D" id="3.30.1460.30">
    <property type="entry name" value="YgaC/TfoX-N like chaperone"/>
    <property type="match status" value="1"/>
</dbReference>
<reference evidence="2 3" key="1">
    <citation type="submission" date="2019-01" db="EMBL/GenBank/DDBJ databases">
        <authorList>
            <person name="Chen W.-M."/>
        </authorList>
    </citation>
    <scope>NUCLEOTIDE SEQUENCE [LARGE SCALE GENOMIC DNA]</scope>
    <source>
        <strain evidence="2 3">CCP-18</strain>
    </source>
</reference>
<dbReference type="Proteomes" id="UP000288587">
    <property type="component" value="Unassembled WGS sequence"/>
</dbReference>
<dbReference type="OrthoDB" id="8687154at2"/>